<dbReference type="KEGG" id="nfn:NFRAN_2491"/>
<dbReference type="Proteomes" id="UP000294299">
    <property type="component" value="Chromosome NFRAN"/>
</dbReference>
<evidence type="ECO:0000313" key="2">
    <source>
        <dbReference type="EMBL" id="VFJ14813.1"/>
    </source>
</evidence>
<dbReference type="Pfam" id="PF14417">
    <property type="entry name" value="MEDS"/>
    <property type="match status" value="1"/>
</dbReference>
<name>A0A484IAN7_9ARCH</name>
<dbReference type="AlphaFoldDB" id="A0A484IAN7"/>
<evidence type="ECO:0000313" key="3">
    <source>
        <dbReference type="Proteomes" id="UP000294299"/>
    </source>
</evidence>
<protein>
    <recommendedName>
        <fullName evidence="1">MEDS domain-containing protein</fullName>
    </recommendedName>
</protein>
<dbReference type="InterPro" id="IPR025847">
    <property type="entry name" value="MEDS_domain"/>
</dbReference>
<proteinExistence type="predicted"/>
<accession>A0A484IAN7</accession>
<dbReference type="RefSeq" id="WP_134484914.1">
    <property type="nucleotide sequence ID" value="NZ_LR216287.1"/>
</dbReference>
<evidence type="ECO:0000259" key="1">
    <source>
        <dbReference type="Pfam" id="PF14417"/>
    </source>
</evidence>
<dbReference type="EMBL" id="LR216287">
    <property type="protein sequence ID" value="VFJ14813.1"/>
    <property type="molecule type" value="Genomic_DNA"/>
</dbReference>
<keyword evidence="3" id="KW-1185">Reference proteome</keyword>
<gene>
    <name evidence="2" type="ORF">NFRAN_2491</name>
</gene>
<organism evidence="2 3">
    <name type="scientific">Candidatus Nitrosocosmicus franklandianus</name>
    <dbReference type="NCBI Taxonomy" id="1798806"/>
    <lineage>
        <taxon>Archaea</taxon>
        <taxon>Nitrososphaerota</taxon>
        <taxon>Nitrososphaeria</taxon>
        <taxon>Nitrososphaerales</taxon>
        <taxon>Nitrososphaeraceae</taxon>
        <taxon>Candidatus Nitrosocosmicus</taxon>
    </lineage>
</organism>
<reference evidence="2 3" key="1">
    <citation type="submission" date="2019-02" db="EMBL/GenBank/DDBJ databases">
        <authorList>
            <person name="Lehtovirta-Morley E L."/>
        </authorList>
    </citation>
    <scope>NUCLEOTIDE SEQUENCE [LARGE SCALE GENOMIC DNA]</scope>
    <source>
        <strain evidence="2">NFRAN1</strain>
    </source>
</reference>
<dbReference type="OrthoDB" id="10455at2157"/>
<sequence>MKPFDSLKRGYHIFGIYYSKVLEFHDFRSFLRNGIDNNELIIVFLENYSKDKFDKRVRDFINFCNRENYKRKGSIHLKATEEWFHHTECSNSDKFFKKWESLVFDAKKSGREGIRIFVETNKFMIEKFGNSLIIYDKILQDLFDFPITSMYVYRKEDIQSMTPEQIAILNSSQGCSLDELLVRYQYAL</sequence>
<dbReference type="GeneID" id="39421676"/>
<feature type="domain" description="MEDS" evidence="1">
    <location>
        <begin position="12"/>
        <end position="159"/>
    </location>
</feature>